<accession>A0ABT0C3D5</accession>
<dbReference type="Proteomes" id="UP001165444">
    <property type="component" value="Unassembled WGS sequence"/>
</dbReference>
<comment type="caution">
    <text evidence="1">The sequence shown here is derived from an EMBL/GenBank/DDBJ whole genome shotgun (WGS) entry which is preliminary data.</text>
</comment>
<evidence type="ECO:0000313" key="1">
    <source>
        <dbReference type="EMBL" id="MCJ2381521.1"/>
    </source>
</evidence>
<organism evidence="1 2">
    <name type="scientific">Parabacteroides faecalis</name>
    <dbReference type="NCBI Taxonomy" id="2924040"/>
    <lineage>
        <taxon>Bacteria</taxon>
        <taxon>Pseudomonadati</taxon>
        <taxon>Bacteroidota</taxon>
        <taxon>Bacteroidia</taxon>
        <taxon>Bacteroidales</taxon>
        <taxon>Tannerellaceae</taxon>
        <taxon>Parabacteroides</taxon>
    </lineage>
</organism>
<dbReference type="EMBL" id="JAKZMM010000035">
    <property type="protein sequence ID" value="MCJ2381521.1"/>
    <property type="molecule type" value="Genomic_DNA"/>
</dbReference>
<keyword evidence="2" id="KW-1185">Reference proteome</keyword>
<dbReference type="InterPro" id="IPR025935">
    <property type="entry name" value="AbiH"/>
</dbReference>
<evidence type="ECO:0000313" key="2">
    <source>
        <dbReference type="Proteomes" id="UP001165444"/>
    </source>
</evidence>
<proteinExistence type="predicted"/>
<reference evidence="1 2" key="1">
    <citation type="submission" date="2022-03" db="EMBL/GenBank/DDBJ databases">
        <title>Parabacteroides sp. nov. isolated from swine feces.</title>
        <authorList>
            <person name="Bak J.E."/>
        </authorList>
    </citation>
    <scope>NUCLEOTIDE SEQUENCE [LARGE SCALE GENOMIC DNA]</scope>
    <source>
        <strain evidence="1 2">AGMB00274</strain>
    </source>
</reference>
<gene>
    <name evidence="1" type="ORF">MUN53_13035</name>
</gene>
<name>A0ABT0C3D5_9BACT</name>
<dbReference type="Pfam" id="PF14253">
    <property type="entry name" value="AbiH"/>
    <property type="match status" value="1"/>
</dbReference>
<protein>
    <submittedName>
        <fullName evidence="1">Bacteriophage abortive infection AbiH family protein</fullName>
    </submittedName>
</protein>
<dbReference type="RefSeq" id="WP_243325903.1">
    <property type="nucleotide sequence ID" value="NZ_JAKZMM010000035.1"/>
</dbReference>
<sequence>MNRIILIGNGFDLAHGLSTKYEDFINWYWEQWGLRLLSSSKKEEEDGLCSFRLKDEVGLAGWYLVWAWHYQIITKSLSLRDIVDLVCNDEQVCEFHCHSILFQRICKSIESKGWVDIEVEYYEILKSCALYPENNECTCSELNRQMNFLKIKLIEYLSSLNIDEAIINYKIKEIIYAPFNPDDISIKEMIHLVDHFKSWINKGEKEWGYRFSQYNLLKNDLLIKDNIEFCNKFSEDSFNGEIQEFILRGQYPKEILLPDNIMLLDFNYTPTSKFYLTSNMGFCHNQIHGALDSTESVIFGYGDELEDHYNEIVKLNDNKCLQNIKSIKYLESNKYRKMLSFIESSPFQILVMGHSCGNSDRTLLNTLFEHKNCVSIKPYYYQKEDGSDNYLDIIQNVSRSFTDMKLMRDRVVNKTFCEPLPQNRTNN</sequence>